<sequence length="253" mass="26659">MIGLGRLACVSASLAAFGMVATPVAAAQLSVPAHHAPAAYDAEAGNAQGWRYPRYRRHSGAHIRTGDAIAGIAILGAVAAIASAANNDRNRSREVYREPPRERDTWRYNDNRRNDWNRGGITGAVDLCVNQVERGDDRVDTVDNATRDGSGWQVQGTLSDGAGFSCRLDNEGRIRAIDIGNDGYAQAAPAAGGQWDDQAYLSARASTRTAIDDKPDAADGYAAAPASEPQPAYPGGPLPGENWGEDIDADLGG</sequence>
<evidence type="ECO:0008006" key="5">
    <source>
        <dbReference type="Google" id="ProtNLM"/>
    </source>
</evidence>
<reference evidence="3 4" key="1">
    <citation type="submission" date="2019-12" db="EMBL/GenBank/DDBJ databases">
        <title>Genomic-based taxomic classification of the family Erythrobacteraceae.</title>
        <authorList>
            <person name="Xu L."/>
        </authorList>
    </citation>
    <scope>NUCLEOTIDE SEQUENCE [LARGE SCALE GENOMIC DNA]</scope>
    <source>
        <strain evidence="3 4">M0322</strain>
    </source>
</reference>
<dbReference type="AlphaFoldDB" id="A0A844YY69"/>
<name>A0A844YY69_9SPHN</name>
<feature type="signal peptide" evidence="2">
    <location>
        <begin position="1"/>
        <end position="26"/>
    </location>
</feature>
<feature type="region of interest" description="Disordered" evidence="1">
    <location>
        <begin position="211"/>
        <end position="253"/>
    </location>
</feature>
<organism evidence="3 4">
    <name type="scientific">Alteraurantiacibacter buctensis</name>
    <dbReference type="NCBI Taxonomy" id="1503981"/>
    <lineage>
        <taxon>Bacteria</taxon>
        <taxon>Pseudomonadati</taxon>
        <taxon>Pseudomonadota</taxon>
        <taxon>Alphaproteobacteria</taxon>
        <taxon>Sphingomonadales</taxon>
        <taxon>Erythrobacteraceae</taxon>
        <taxon>Alteraurantiacibacter</taxon>
    </lineage>
</organism>
<proteinExistence type="predicted"/>
<protein>
    <recommendedName>
        <fullName evidence="5">Secreted protein</fullName>
    </recommendedName>
</protein>
<evidence type="ECO:0000313" key="3">
    <source>
        <dbReference type="EMBL" id="MXO71424.1"/>
    </source>
</evidence>
<evidence type="ECO:0000313" key="4">
    <source>
        <dbReference type="Proteomes" id="UP000466966"/>
    </source>
</evidence>
<keyword evidence="2" id="KW-0732">Signal</keyword>
<evidence type="ECO:0000256" key="2">
    <source>
        <dbReference type="SAM" id="SignalP"/>
    </source>
</evidence>
<feature type="chain" id="PRO_5032277722" description="Secreted protein" evidence="2">
    <location>
        <begin position="27"/>
        <end position="253"/>
    </location>
</feature>
<gene>
    <name evidence="3" type="ORF">GRI99_07185</name>
</gene>
<dbReference type="RefSeq" id="WP_160771340.1">
    <property type="nucleotide sequence ID" value="NZ_WTYV01000002.1"/>
</dbReference>
<keyword evidence="4" id="KW-1185">Reference proteome</keyword>
<feature type="compositionally biased region" description="Acidic residues" evidence="1">
    <location>
        <begin position="243"/>
        <end position="253"/>
    </location>
</feature>
<dbReference type="EMBL" id="WTYV01000002">
    <property type="protein sequence ID" value="MXO71424.1"/>
    <property type="molecule type" value="Genomic_DNA"/>
</dbReference>
<evidence type="ECO:0000256" key="1">
    <source>
        <dbReference type="SAM" id="MobiDB-lite"/>
    </source>
</evidence>
<comment type="caution">
    <text evidence="3">The sequence shown here is derived from an EMBL/GenBank/DDBJ whole genome shotgun (WGS) entry which is preliminary data.</text>
</comment>
<dbReference type="Proteomes" id="UP000466966">
    <property type="component" value="Unassembled WGS sequence"/>
</dbReference>
<accession>A0A844YY69</accession>
<dbReference type="OrthoDB" id="7510861at2"/>